<dbReference type="EMBL" id="CADCTU010000735">
    <property type="protein sequence ID" value="CAA9348394.1"/>
    <property type="molecule type" value="Genomic_DNA"/>
</dbReference>
<dbReference type="AlphaFoldDB" id="A0A6J4M2P2"/>
<sequence>MWKSVVDPLGLVFAGAQLLFHPSLIVFAAALVLWAFRDDDATALDARAARRLG</sequence>
<protein>
    <submittedName>
        <fullName evidence="2">Uncharacterized protein</fullName>
    </submittedName>
</protein>
<accession>A0A6J4M2P2</accession>
<feature type="transmembrane region" description="Helical" evidence="1">
    <location>
        <begin position="12"/>
        <end position="36"/>
    </location>
</feature>
<reference evidence="2" key="1">
    <citation type="submission" date="2020-02" db="EMBL/GenBank/DDBJ databases">
        <authorList>
            <person name="Meier V. D."/>
        </authorList>
    </citation>
    <scope>NUCLEOTIDE SEQUENCE</scope>
    <source>
        <strain evidence="2">AVDCRST_MAG11</strain>
    </source>
</reference>
<proteinExistence type="predicted"/>
<evidence type="ECO:0000313" key="2">
    <source>
        <dbReference type="EMBL" id="CAA9348394.1"/>
    </source>
</evidence>
<keyword evidence="1" id="KW-0812">Transmembrane</keyword>
<name>A0A6J4M2P2_9BACT</name>
<gene>
    <name evidence="2" type="ORF">AVDCRST_MAG11-3366</name>
</gene>
<keyword evidence="1" id="KW-0472">Membrane</keyword>
<organism evidence="2">
    <name type="scientific">uncultured Gemmatimonadaceae bacterium</name>
    <dbReference type="NCBI Taxonomy" id="246130"/>
    <lineage>
        <taxon>Bacteria</taxon>
        <taxon>Pseudomonadati</taxon>
        <taxon>Gemmatimonadota</taxon>
        <taxon>Gemmatimonadia</taxon>
        <taxon>Gemmatimonadales</taxon>
        <taxon>Gemmatimonadaceae</taxon>
        <taxon>environmental samples</taxon>
    </lineage>
</organism>
<evidence type="ECO:0000256" key="1">
    <source>
        <dbReference type="SAM" id="Phobius"/>
    </source>
</evidence>
<keyword evidence="1" id="KW-1133">Transmembrane helix</keyword>